<protein>
    <submittedName>
        <fullName evidence="1">Uncharacterized protein</fullName>
    </submittedName>
</protein>
<evidence type="ECO:0000313" key="1">
    <source>
        <dbReference type="EMBL" id="DAD70378.1"/>
    </source>
</evidence>
<accession>A0A8S5LKD0</accession>
<reference evidence="1" key="1">
    <citation type="journal article" date="2021" name="Proc. Natl. Acad. Sci. U.S.A.">
        <title>A Catalog of Tens of Thousands of Viruses from Human Metagenomes Reveals Hidden Associations with Chronic Diseases.</title>
        <authorList>
            <person name="Tisza M.J."/>
            <person name="Buck C.B."/>
        </authorList>
    </citation>
    <scope>NUCLEOTIDE SEQUENCE</scope>
    <source>
        <strain evidence="1">CtomJ2</strain>
    </source>
</reference>
<sequence>MTPKTLLSCYTGIIKYCEMQGVSFGALLLYPNGEETNGV</sequence>
<dbReference type="EMBL" id="BK015864">
    <property type="protein sequence ID" value="DAD70378.1"/>
    <property type="molecule type" value="Genomic_DNA"/>
</dbReference>
<proteinExistence type="predicted"/>
<name>A0A8S5LKD0_9CAUD</name>
<organism evidence="1">
    <name type="scientific">Siphoviridae sp. ctomJ2</name>
    <dbReference type="NCBI Taxonomy" id="2827593"/>
    <lineage>
        <taxon>Viruses</taxon>
        <taxon>Duplodnaviria</taxon>
        <taxon>Heunggongvirae</taxon>
        <taxon>Uroviricota</taxon>
        <taxon>Caudoviricetes</taxon>
    </lineage>
</organism>